<comment type="caution">
    <text evidence="2">The sequence shown here is derived from an EMBL/GenBank/DDBJ whole genome shotgun (WGS) entry which is preliminary data.</text>
</comment>
<gene>
    <name evidence="2" type="ORF">G6011_09566</name>
</gene>
<proteinExistence type="predicted"/>
<organism evidence="2 3">
    <name type="scientific">Alternaria panax</name>
    <dbReference type="NCBI Taxonomy" id="48097"/>
    <lineage>
        <taxon>Eukaryota</taxon>
        <taxon>Fungi</taxon>
        <taxon>Dikarya</taxon>
        <taxon>Ascomycota</taxon>
        <taxon>Pezizomycotina</taxon>
        <taxon>Dothideomycetes</taxon>
        <taxon>Pleosporomycetidae</taxon>
        <taxon>Pleosporales</taxon>
        <taxon>Pleosporineae</taxon>
        <taxon>Pleosporaceae</taxon>
        <taxon>Alternaria</taxon>
        <taxon>Alternaria sect. Panax</taxon>
    </lineage>
</organism>
<keyword evidence="3" id="KW-1185">Reference proteome</keyword>
<protein>
    <submittedName>
        <fullName evidence="2">Uncharacterized protein</fullName>
    </submittedName>
</protein>
<evidence type="ECO:0000313" key="3">
    <source>
        <dbReference type="Proteomes" id="UP001199106"/>
    </source>
</evidence>
<reference evidence="2" key="1">
    <citation type="submission" date="2021-07" db="EMBL/GenBank/DDBJ databases">
        <title>Genome Resource of American Ginseng Black Spot Pathogen Alternaria panax.</title>
        <authorList>
            <person name="Qiu C."/>
            <person name="Wang W."/>
            <person name="Liu Z."/>
        </authorList>
    </citation>
    <scope>NUCLEOTIDE SEQUENCE</scope>
    <source>
        <strain evidence="2">BNCC115425</strain>
    </source>
</reference>
<feature type="compositionally biased region" description="Low complexity" evidence="1">
    <location>
        <begin position="348"/>
        <end position="365"/>
    </location>
</feature>
<dbReference type="AlphaFoldDB" id="A0AAD4FAP2"/>
<name>A0AAD4FAP2_9PLEO</name>
<accession>A0AAD4FAP2</accession>
<sequence>MSFHGTGLENLLESYTPSDVIRNPSLLLSFRQFFQRGTRLECRELLPEGFGPPSEFTCVEDPLVQRQASIGGATPQSLSPPHACFSQEITEPHSVAHKHSTSTAKLQGSPNSLQLYFETLSISGNRKNRLYRVAQRIAKTETHGEHYEFRPFEPSGKKDSFTTAKEMYQILVGSSNITVALPIRVYHVYFADAVDRYEMSLSDSSVGRSMKSLALDKLAKDLKVTRPNVASMYKMGCKYLTCMETGGPGSLLSIDGAKSDIEKFNREDFEILFKYRKHVHPDLEERSRSLDFEIVHNLVCGLRVQGVDDADIVGDRTRLIRMIRQHVDTRAFLHHGKIVSKKHYGDGNYSNIGNNNSSHSSPSQSPQAQEYTDADGQMDTLSSLRSGVHRVGRHKLVENSPASVSVPTTDLQVVDQIYANHSITDLPTNNRRQHSKLLSVSTAGASTLGLRSKEGWDQRNTVEAHGYDKITENPTKRRRLANNRLSLGASKAAITPTSMPLPQDCPQESMGLNNYDCSTDIEEWLQEFGNIDPSDGMEYVVELLGQW</sequence>
<dbReference type="EMBL" id="JAANER010000008">
    <property type="protein sequence ID" value="KAG9186458.1"/>
    <property type="molecule type" value="Genomic_DNA"/>
</dbReference>
<feature type="region of interest" description="Disordered" evidence="1">
    <location>
        <begin position="344"/>
        <end position="375"/>
    </location>
</feature>
<dbReference type="Proteomes" id="UP001199106">
    <property type="component" value="Unassembled WGS sequence"/>
</dbReference>
<evidence type="ECO:0000256" key="1">
    <source>
        <dbReference type="SAM" id="MobiDB-lite"/>
    </source>
</evidence>
<evidence type="ECO:0000313" key="2">
    <source>
        <dbReference type="EMBL" id="KAG9186458.1"/>
    </source>
</evidence>